<dbReference type="PRINTS" id="PR00721">
    <property type="entry name" value="STOMATIN"/>
</dbReference>
<evidence type="ECO:0000256" key="5">
    <source>
        <dbReference type="ARBA" id="ARBA00023136"/>
    </source>
</evidence>
<dbReference type="InterPro" id="IPR036013">
    <property type="entry name" value="Band_7/SPFH_dom_sf"/>
</dbReference>
<dbReference type="SMART" id="SM00244">
    <property type="entry name" value="PHB"/>
    <property type="match status" value="1"/>
</dbReference>
<feature type="domain" description="Band 7" evidence="6">
    <location>
        <begin position="22"/>
        <end position="179"/>
    </location>
</feature>
<evidence type="ECO:0000256" key="1">
    <source>
        <dbReference type="ARBA" id="ARBA00004167"/>
    </source>
</evidence>
<organism evidence="7">
    <name type="scientific">Thermofilum pendens</name>
    <dbReference type="NCBI Taxonomy" id="2269"/>
    <lineage>
        <taxon>Archaea</taxon>
        <taxon>Thermoproteota</taxon>
        <taxon>Thermoprotei</taxon>
        <taxon>Thermofilales</taxon>
        <taxon>Thermofilaceae</taxon>
        <taxon>Thermofilum</taxon>
    </lineage>
</organism>
<dbReference type="InterPro" id="IPR001107">
    <property type="entry name" value="Band_7"/>
</dbReference>
<dbReference type="InterPro" id="IPR050710">
    <property type="entry name" value="Band7/mec-2_domain"/>
</dbReference>
<dbReference type="InterPro" id="IPR018080">
    <property type="entry name" value="Band_7/stomatin-like_CS"/>
</dbReference>
<comment type="similarity">
    <text evidence="2">Belongs to the band 7/mec-2 family.</text>
</comment>
<evidence type="ECO:0000313" key="7">
    <source>
        <dbReference type="EMBL" id="HGI43121.1"/>
    </source>
</evidence>
<gene>
    <name evidence="7" type="ORF">ENV17_01875</name>
</gene>
<evidence type="ECO:0000256" key="4">
    <source>
        <dbReference type="ARBA" id="ARBA00022989"/>
    </source>
</evidence>
<evidence type="ECO:0000259" key="6">
    <source>
        <dbReference type="SMART" id="SM00244"/>
    </source>
</evidence>
<dbReference type="EMBL" id="DTFI01000051">
    <property type="protein sequence ID" value="HGI43121.1"/>
    <property type="molecule type" value="Genomic_DNA"/>
</dbReference>
<keyword evidence="4" id="KW-1133">Transmembrane helix</keyword>
<dbReference type="InterPro" id="IPR001972">
    <property type="entry name" value="Stomatin_HflK_fam"/>
</dbReference>
<sequence length="304" mass="33954">MTLFDIFLLLLALAVVVAVIANNIRIVPEYQRLVVLRLGRVVKVAGPGLVILIPFIDKGIPVDLREQYIEVTKQTCITKDNAPVDIDFLIYFRVMDPKKSVVEVADFRGAAVGIATTTLRAVVGDIDLDQVLAKREYINEVLREKLDEVTARWGVKVTAVEIREILPPREVQEAMIKQMAAERNRRAMVTEADGKREAAIRVAQGEKEALILKAEGEKQAAILRAEGERQAAILRAEGEAAALREINDTARTLDSRTLLLQYFVMLRDVASAPSTKIVVPLEVFRLLKPFEEHLERATREAGPR</sequence>
<comment type="subcellular location">
    <subcellularLocation>
        <location evidence="1">Membrane</location>
        <topology evidence="1">Single-pass membrane protein</topology>
    </subcellularLocation>
</comment>
<dbReference type="AlphaFoldDB" id="A0A7C4B8W2"/>
<dbReference type="GO" id="GO:0005886">
    <property type="term" value="C:plasma membrane"/>
    <property type="evidence" value="ECO:0007669"/>
    <property type="project" value="UniProtKB-ARBA"/>
</dbReference>
<dbReference type="PROSITE" id="PS01270">
    <property type="entry name" value="BAND_7"/>
    <property type="match status" value="1"/>
</dbReference>
<proteinExistence type="inferred from homology"/>
<dbReference type="GO" id="GO:0098552">
    <property type="term" value="C:side of membrane"/>
    <property type="evidence" value="ECO:0007669"/>
    <property type="project" value="UniProtKB-ARBA"/>
</dbReference>
<keyword evidence="3" id="KW-0812">Transmembrane</keyword>
<comment type="caution">
    <text evidence="7">The sequence shown here is derived from an EMBL/GenBank/DDBJ whole genome shotgun (WGS) entry which is preliminary data.</text>
</comment>
<name>A0A7C4B8W2_THEPE</name>
<dbReference type="Pfam" id="PF01145">
    <property type="entry name" value="Band_7"/>
    <property type="match status" value="1"/>
</dbReference>
<accession>A0A7C4B8W2</accession>
<evidence type="ECO:0000256" key="2">
    <source>
        <dbReference type="ARBA" id="ARBA00008164"/>
    </source>
</evidence>
<reference evidence="7" key="1">
    <citation type="journal article" date="2020" name="mSystems">
        <title>Genome- and Community-Level Interaction Insights into Carbon Utilization and Element Cycling Functions of Hydrothermarchaeota in Hydrothermal Sediment.</title>
        <authorList>
            <person name="Zhou Z."/>
            <person name="Liu Y."/>
            <person name="Xu W."/>
            <person name="Pan J."/>
            <person name="Luo Z.H."/>
            <person name="Li M."/>
        </authorList>
    </citation>
    <scope>NUCLEOTIDE SEQUENCE [LARGE SCALE GENOMIC DNA]</scope>
    <source>
        <strain evidence="7">SpSt-735</strain>
    </source>
</reference>
<dbReference type="Gene3D" id="3.30.479.30">
    <property type="entry name" value="Band 7 domain"/>
    <property type="match status" value="1"/>
</dbReference>
<dbReference type="SUPFAM" id="SSF117892">
    <property type="entry name" value="Band 7/SPFH domain"/>
    <property type="match status" value="1"/>
</dbReference>
<keyword evidence="5" id="KW-0472">Membrane</keyword>
<dbReference type="FunFam" id="3.30.479.30:FF:000004">
    <property type="entry name" value="Putative membrane protease family, stomatin"/>
    <property type="match status" value="1"/>
</dbReference>
<protein>
    <submittedName>
        <fullName evidence="7">SPFH/Band 7/PHB domain protein</fullName>
    </submittedName>
</protein>
<dbReference type="PANTHER" id="PTHR43327:SF10">
    <property type="entry name" value="STOMATIN-LIKE PROTEIN 2, MITOCHONDRIAL"/>
    <property type="match status" value="1"/>
</dbReference>
<evidence type="ECO:0000256" key="3">
    <source>
        <dbReference type="ARBA" id="ARBA00022692"/>
    </source>
</evidence>
<dbReference type="PANTHER" id="PTHR43327">
    <property type="entry name" value="STOMATIN-LIKE PROTEIN 2, MITOCHONDRIAL"/>
    <property type="match status" value="1"/>
</dbReference>